<gene>
    <name evidence="8" type="ORF">SSS_4444</name>
</gene>
<keyword evidence="6" id="KW-0333">Golgi apparatus</keyword>
<protein>
    <recommendedName>
        <fullName evidence="3">Conserved oligomeric Golgi complex subunit 1</fullName>
    </recommendedName>
</protein>
<sequence length="825" mass="97561">MTTMTNIDDLLRNYPVKEVIQIQQKLKNDVVKKQNDLKELIRERHKELFRATDSFDELGFFVSELKQSLRTMNSIVSQQDPILKDTFSSSNDEENTLSNPKQLLFIEILKYLKAIPLQIWNFLHQYDFVAATFAVFWSEYLIKALQKNQSNSIILPLHLCWLQSKSIQNHRFFIVQHCWQTINERSSFDEIDLDHFAEIFVCLILVRPKEIRFEQEFYEIVTDNIADVLSSQSTNQNNQQSITIEIVLKIIFNTLKCFTIFYPSDHPPSMFDRKLKTIIENDRISERLIDSRIKLNQGLSKNSNAFKINSFVDLDAFQEQNAFVFTQKSIDDWIFSLNSKCFPMIRNLFRKSKTIVDLFNEIDLCERKFLEGSKFQKWAEFKVMLDIEKTFWNGWFLAAFEERVYDIVQEKIDSIIVDLVLMLQSFQESLQQTNELSILEFVWHRPQQQNQNYKPINAFCLMITKLLDLIDTALRKLYEDLVVFEKKHHKFLVKIYDTIENFFIEIKNRIDSFQSYGDEINDPVIGNKFKLLGAIFLQKILETNNSLHLIFSIGRNNISLDIRDHKRIEERIRSISESYLIIWFDTIISKNFQSMRSLEISDPCNFLQILSRWQSIEILLENDENEENTNLMSAENLQSAVEVPVQISLKTFEILQKICTDMNHYCGHIINQKVLWHILNEIFKNFIELYNGFIDRIEKIGQSMRQIISIQLYFDSIFMKKILLRSKNETLRLKYLEELNVMMKNLESNIDPFDMHLIHPHLESNSEQLQESLQISFGFLFLKKASFFTSAKQSTDGKSSLESSKFESTPNSMLINNCQFEFNKY</sequence>
<dbReference type="AlphaFoldDB" id="A0A834RA15"/>
<keyword evidence="5" id="KW-0653">Protein transport</keyword>
<reference evidence="8" key="2">
    <citation type="submission" date="2020-01" db="EMBL/GenBank/DDBJ databases">
        <authorList>
            <person name="Korhonen P.K.K."/>
            <person name="Guangxu M.G."/>
            <person name="Wang T.W."/>
            <person name="Stroehlein A.J.S."/>
            <person name="Young N.D."/>
            <person name="Ang C.-S.A."/>
            <person name="Fernando D.W.F."/>
            <person name="Lu H.L."/>
            <person name="Taylor S.T."/>
            <person name="Ehtesham M.E.M."/>
            <person name="Najaraj S.H.N."/>
            <person name="Harsha G.H.G."/>
            <person name="Madugundu A.M."/>
            <person name="Renuse S.R."/>
            <person name="Holt D.H."/>
            <person name="Pandey A.P."/>
            <person name="Papenfuss A.P."/>
            <person name="Gasser R.B.G."/>
            <person name="Fischer K.F."/>
        </authorList>
    </citation>
    <scope>NUCLEOTIDE SEQUENCE</scope>
    <source>
        <strain evidence="8">SSS_KF_BRIS2020</strain>
    </source>
</reference>
<name>A0A834RA15_SARSC</name>
<organism evidence="8">
    <name type="scientific">Sarcoptes scabiei</name>
    <name type="common">Itch mite</name>
    <name type="synonym">Acarus scabiei</name>
    <dbReference type="NCBI Taxonomy" id="52283"/>
    <lineage>
        <taxon>Eukaryota</taxon>
        <taxon>Metazoa</taxon>
        <taxon>Ecdysozoa</taxon>
        <taxon>Arthropoda</taxon>
        <taxon>Chelicerata</taxon>
        <taxon>Arachnida</taxon>
        <taxon>Acari</taxon>
        <taxon>Acariformes</taxon>
        <taxon>Sarcoptiformes</taxon>
        <taxon>Astigmata</taxon>
        <taxon>Psoroptidia</taxon>
        <taxon>Sarcoptoidea</taxon>
        <taxon>Sarcoptidae</taxon>
        <taxon>Sarcoptinae</taxon>
        <taxon>Sarcoptes</taxon>
    </lineage>
</organism>
<proteinExistence type="inferred from homology"/>
<dbReference type="GO" id="GO:0017119">
    <property type="term" value="C:Golgi transport complex"/>
    <property type="evidence" value="ECO:0007669"/>
    <property type="project" value="InterPro"/>
</dbReference>
<dbReference type="Pfam" id="PF08700">
    <property type="entry name" value="VPS51_Exo84_N"/>
    <property type="match status" value="1"/>
</dbReference>
<dbReference type="InterPro" id="IPR033370">
    <property type="entry name" value="COG1"/>
</dbReference>
<evidence type="ECO:0000313" key="9">
    <source>
        <dbReference type="EnsemblMetazoa" id="KAF7492663.1"/>
    </source>
</evidence>
<evidence type="ECO:0000256" key="7">
    <source>
        <dbReference type="ARBA" id="ARBA00023136"/>
    </source>
</evidence>
<keyword evidence="7" id="KW-0472">Membrane</keyword>
<dbReference type="Proteomes" id="UP000070412">
    <property type="component" value="Unassembled WGS sequence"/>
</dbReference>
<dbReference type="PANTHER" id="PTHR31658:SF0">
    <property type="entry name" value="CONSERVED OLIGOMERIC GOLGI COMPLEX SUBUNIT 1"/>
    <property type="match status" value="1"/>
</dbReference>
<evidence type="ECO:0000313" key="8">
    <source>
        <dbReference type="EMBL" id="KAF7492663.1"/>
    </source>
</evidence>
<evidence type="ECO:0000256" key="1">
    <source>
        <dbReference type="ARBA" id="ARBA00004395"/>
    </source>
</evidence>
<evidence type="ECO:0000256" key="5">
    <source>
        <dbReference type="ARBA" id="ARBA00022927"/>
    </source>
</evidence>
<comment type="subcellular location">
    <subcellularLocation>
        <location evidence="1">Golgi apparatus membrane</location>
        <topology evidence="1">Peripheral membrane protein</topology>
    </subcellularLocation>
</comment>
<keyword evidence="10" id="KW-1185">Reference proteome</keyword>
<reference evidence="9" key="3">
    <citation type="submission" date="2022-06" db="UniProtKB">
        <authorList>
            <consortium name="EnsemblMetazoa"/>
        </authorList>
    </citation>
    <scope>IDENTIFICATION</scope>
</reference>
<keyword evidence="4" id="KW-0813">Transport</keyword>
<dbReference type="EnsemblMetazoa" id="SSS_4444s_mrna">
    <property type="protein sequence ID" value="KAF7492663.1"/>
    <property type="gene ID" value="SSS_4444"/>
</dbReference>
<evidence type="ECO:0000256" key="4">
    <source>
        <dbReference type="ARBA" id="ARBA00022448"/>
    </source>
</evidence>
<dbReference type="PANTHER" id="PTHR31658">
    <property type="entry name" value="CONSERVED OLIGOMERIC GOLGI COMPLEX SUBUNIT 1"/>
    <property type="match status" value="1"/>
</dbReference>
<dbReference type="OrthoDB" id="46189at2759"/>
<comment type="similarity">
    <text evidence="2">Belongs to the COG1 family.</text>
</comment>
<dbReference type="GO" id="GO:0000139">
    <property type="term" value="C:Golgi membrane"/>
    <property type="evidence" value="ECO:0007669"/>
    <property type="project" value="UniProtKB-SubCell"/>
</dbReference>
<dbReference type="EMBL" id="WVUK01000056">
    <property type="protein sequence ID" value="KAF7492663.1"/>
    <property type="molecule type" value="Genomic_DNA"/>
</dbReference>
<accession>A0A834RA15</accession>
<reference evidence="10" key="1">
    <citation type="journal article" date="2020" name="PLoS Negl. Trop. Dis.">
        <title>High-quality nuclear genome for Sarcoptes scabiei-A critical resource for a neglected parasite.</title>
        <authorList>
            <person name="Korhonen P.K."/>
            <person name="Gasser R.B."/>
            <person name="Ma G."/>
            <person name="Wang T."/>
            <person name="Stroehlein A.J."/>
            <person name="Young N.D."/>
            <person name="Ang C.S."/>
            <person name="Fernando D.D."/>
            <person name="Lu H.C."/>
            <person name="Taylor S."/>
            <person name="Reynolds S.L."/>
            <person name="Mofiz E."/>
            <person name="Najaraj S.H."/>
            <person name="Gowda H."/>
            <person name="Madugundu A."/>
            <person name="Renuse S."/>
            <person name="Holt D."/>
            <person name="Pandey A."/>
            <person name="Papenfuss A.T."/>
            <person name="Fischer K."/>
        </authorList>
    </citation>
    <scope>NUCLEOTIDE SEQUENCE [LARGE SCALE GENOMIC DNA]</scope>
</reference>
<evidence type="ECO:0000256" key="2">
    <source>
        <dbReference type="ARBA" id="ARBA00006653"/>
    </source>
</evidence>
<evidence type="ECO:0000256" key="6">
    <source>
        <dbReference type="ARBA" id="ARBA00023034"/>
    </source>
</evidence>
<evidence type="ECO:0000313" key="10">
    <source>
        <dbReference type="Proteomes" id="UP000070412"/>
    </source>
</evidence>
<dbReference type="GO" id="GO:0015031">
    <property type="term" value="P:protein transport"/>
    <property type="evidence" value="ECO:0007669"/>
    <property type="project" value="UniProtKB-KW"/>
</dbReference>
<evidence type="ECO:0000256" key="3">
    <source>
        <dbReference type="ARBA" id="ARBA00020978"/>
    </source>
</evidence>
<dbReference type="GO" id="GO:0006891">
    <property type="term" value="P:intra-Golgi vesicle-mediated transport"/>
    <property type="evidence" value="ECO:0007669"/>
    <property type="project" value="InterPro"/>
</dbReference>